<dbReference type="InterPro" id="IPR053222">
    <property type="entry name" value="Zygotic_Embryogenesis-Asso"/>
</dbReference>
<organism evidence="2 3">
    <name type="scientific">Caenorhabditis elegans</name>
    <dbReference type="NCBI Taxonomy" id="6239"/>
    <lineage>
        <taxon>Eukaryota</taxon>
        <taxon>Metazoa</taxon>
        <taxon>Ecdysozoa</taxon>
        <taxon>Nematoda</taxon>
        <taxon>Chromadorea</taxon>
        <taxon>Rhabditida</taxon>
        <taxon>Rhabditina</taxon>
        <taxon>Rhabditomorpha</taxon>
        <taxon>Rhabditoidea</taxon>
        <taxon>Rhabditidae</taxon>
        <taxon>Peloderinae</taxon>
        <taxon>Caenorhabditis</taxon>
    </lineage>
</organism>
<dbReference type="OMA" id="WLYINES"/>
<keyword evidence="3" id="KW-1185">Reference proteome</keyword>
<dbReference type="InterPro" id="IPR001810">
    <property type="entry name" value="F-box_dom"/>
</dbReference>
<dbReference type="InParanoid" id="Q9XUZ3"/>
<dbReference type="AlphaFoldDB" id="Q9XUZ3"/>
<dbReference type="CTD" id="186298"/>
<dbReference type="Bgee" id="WBGene00010106">
    <property type="expression patterns" value="Expressed in embryo and 1 other cell type or tissue"/>
</dbReference>
<evidence type="ECO:0000313" key="3">
    <source>
        <dbReference type="Proteomes" id="UP000001940"/>
    </source>
</evidence>
<dbReference type="WormBase" id="F55C9.10">
    <property type="protein sequence ID" value="CE18742"/>
    <property type="gene ID" value="WBGene00010106"/>
    <property type="gene designation" value="fbxb-61"/>
</dbReference>
<gene>
    <name evidence="2 4" type="primary">fbxb-61</name>
    <name evidence="2" type="ORF">CELE_F55C9.10</name>
    <name evidence="4" type="ORF">F55C9.10</name>
</gene>
<protein>
    <submittedName>
        <fullName evidence="2">F-box domain-containing protein</fullName>
    </submittedName>
</protein>
<dbReference type="STRING" id="6239.F55C9.10.1"/>
<dbReference type="InterPro" id="IPR012885">
    <property type="entry name" value="F-box_Sdz-33"/>
</dbReference>
<dbReference type="KEGG" id="cel:CELE_F55C9.10"/>
<name>Q9XUZ3_CAEEL</name>
<evidence type="ECO:0000259" key="1">
    <source>
        <dbReference type="PROSITE" id="PS50181"/>
    </source>
</evidence>
<dbReference type="PIR" id="T22722">
    <property type="entry name" value="T22722"/>
</dbReference>
<dbReference type="UCSC" id="F55C9.10">
    <property type="organism name" value="c. elegans"/>
</dbReference>
<reference evidence="2 3" key="1">
    <citation type="journal article" date="1998" name="Science">
        <title>Genome sequence of the nematode C. elegans: a platform for investigating biology.</title>
        <authorList>
            <consortium name="The C. elegans sequencing consortium"/>
            <person name="Sulson J.E."/>
            <person name="Waterston R."/>
        </authorList>
    </citation>
    <scope>NUCLEOTIDE SEQUENCE [LARGE SCALE GENOMIC DNA]</scope>
    <source>
        <strain evidence="2 3">Bristol N2</strain>
    </source>
</reference>
<dbReference type="PANTHER" id="PTHR22899">
    <property type="entry name" value="CYCLIN-RELATED F-BOX FAMILY"/>
    <property type="match status" value="1"/>
</dbReference>
<dbReference type="PaxDb" id="6239-F55C9.10"/>
<proteinExistence type="predicted"/>
<dbReference type="EMBL" id="BX284605">
    <property type="protein sequence ID" value="CAB04469.1"/>
    <property type="molecule type" value="Genomic_DNA"/>
</dbReference>
<dbReference type="AGR" id="WB:WBGene00010106"/>
<dbReference type="PANTHER" id="PTHR22899:SF0">
    <property type="entry name" value="F-BOX ASSOCIATED DOMAIN-CONTAINING PROTEIN-RELATED"/>
    <property type="match status" value="1"/>
</dbReference>
<dbReference type="SMR" id="Q9XUZ3"/>
<dbReference type="RefSeq" id="NP_507759.1">
    <property type="nucleotide sequence ID" value="NM_075358.2"/>
</dbReference>
<evidence type="ECO:0000313" key="2">
    <source>
        <dbReference type="EMBL" id="CAB04469.1"/>
    </source>
</evidence>
<dbReference type="Pfam" id="PF00646">
    <property type="entry name" value="F-box"/>
    <property type="match status" value="1"/>
</dbReference>
<dbReference type="PROSITE" id="PS50181">
    <property type="entry name" value="FBOX"/>
    <property type="match status" value="1"/>
</dbReference>
<dbReference type="Proteomes" id="UP000001940">
    <property type="component" value="Chromosome V"/>
</dbReference>
<accession>Q9XUZ3</accession>
<dbReference type="GeneID" id="186298"/>
<dbReference type="Pfam" id="PF07735">
    <property type="entry name" value="FBA_2"/>
    <property type="match status" value="1"/>
</dbReference>
<sequence>MTTFASFPILQLPEKSLRIAIQSLTLEQIIKFSLISKSTKRTAESLNLQTDPFWLYINESVYILVQAKLNISPYYHFIPWNPLEVDLRTFLDHSQCVLHTDKVEYFMVSSDDYDWKSIYEALNDLEIPRTTLECVSTNVWLHKLFNKVSSGSLEITLPDFKGYRSMLSSHCQNLTVASGLTDLLSVNCAHLEVMLRMSSNEINIFLKHWINGGFYGLESALFKVPRNRVDKVFKGVNHKDTCAEDLDNLPRRSYKIQCAKDIYRCDGRRATVVIDIDNLTMHVWK</sequence>
<dbReference type="PhylomeDB" id="Q9XUZ3"/>
<dbReference type="IntAct" id="Q9XUZ3">
    <property type="interactions" value="2"/>
</dbReference>
<feature type="domain" description="F-box" evidence="1">
    <location>
        <begin position="6"/>
        <end position="57"/>
    </location>
</feature>
<dbReference type="HOGENOM" id="CLU_028840_1_1_1"/>
<evidence type="ECO:0000313" key="4">
    <source>
        <dbReference type="WormBase" id="F55C9.10"/>
    </source>
</evidence>